<dbReference type="EMBL" id="PNYB01000002">
    <property type="protein sequence ID" value="PMS27868.1"/>
    <property type="molecule type" value="Genomic_DNA"/>
</dbReference>
<gene>
    <name evidence="2" type="ORF">C0Z19_03180</name>
</gene>
<comment type="caution">
    <text evidence="2">The sequence shown here is derived from an EMBL/GenBank/DDBJ whole genome shotgun (WGS) entry which is preliminary data.</text>
</comment>
<dbReference type="Proteomes" id="UP000235347">
    <property type="component" value="Unassembled WGS sequence"/>
</dbReference>
<keyword evidence="3" id="KW-1185">Reference proteome</keyword>
<name>A0A2N7WEL3_9BURK</name>
<keyword evidence="1" id="KW-0472">Membrane</keyword>
<sequence length="65" mass="7280">MSWLGDKVALVLVALVCAAGSWAILHYSGRWFFPAATLLALISMFLEIRRLRALLEKHGINPRSK</sequence>
<organism evidence="2 3">
    <name type="scientific">Trinickia soli</name>
    <dbReference type="NCBI Taxonomy" id="380675"/>
    <lineage>
        <taxon>Bacteria</taxon>
        <taxon>Pseudomonadati</taxon>
        <taxon>Pseudomonadota</taxon>
        <taxon>Betaproteobacteria</taxon>
        <taxon>Burkholderiales</taxon>
        <taxon>Burkholderiaceae</taxon>
        <taxon>Trinickia</taxon>
    </lineage>
</organism>
<evidence type="ECO:0000313" key="3">
    <source>
        <dbReference type="Proteomes" id="UP000235347"/>
    </source>
</evidence>
<accession>A0A2N7WEL3</accession>
<keyword evidence="1" id="KW-1133">Transmembrane helix</keyword>
<protein>
    <submittedName>
        <fullName evidence="2">Uncharacterized protein</fullName>
    </submittedName>
</protein>
<evidence type="ECO:0000256" key="1">
    <source>
        <dbReference type="SAM" id="Phobius"/>
    </source>
</evidence>
<proteinExistence type="predicted"/>
<feature type="transmembrane region" description="Helical" evidence="1">
    <location>
        <begin position="7"/>
        <end position="25"/>
    </location>
</feature>
<keyword evidence="1" id="KW-0812">Transmembrane</keyword>
<dbReference type="AlphaFoldDB" id="A0A2N7WEL3"/>
<feature type="transmembrane region" description="Helical" evidence="1">
    <location>
        <begin position="31"/>
        <end position="48"/>
    </location>
</feature>
<evidence type="ECO:0000313" key="2">
    <source>
        <dbReference type="EMBL" id="PMS27868.1"/>
    </source>
</evidence>
<reference evidence="2 3" key="1">
    <citation type="submission" date="2018-01" db="EMBL/GenBank/DDBJ databases">
        <title>Whole genome analyses suggest that Burkholderia sensu lato contains two further novel genera in the rhizoxinica-symbiotica group Mycetohabitans gen. nov., and Trinickia gen. nov.: implications for the evolution of diazotrophy and nodulation in the Burkholderiaceae.</title>
        <authorList>
            <person name="Estrada-de los Santos P."/>
            <person name="Palmer M."/>
            <person name="Chavez-Ramirez B."/>
            <person name="Beukes C."/>
            <person name="Steenkamp E.T."/>
            <person name="Hirsch A.M."/>
            <person name="Manyaka P."/>
            <person name="Maluk M."/>
            <person name="Lafos M."/>
            <person name="Crook M."/>
            <person name="Gross E."/>
            <person name="Simon M.F."/>
            <person name="Bueno dos Reis Junior F."/>
            <person name="Poole P.S."/>
            <person name="Venter S.N."/>
            <person name="James E.K."/>
        </authorList>
    </citation>
    <scope>NUCLEOTIDE SEQUENCE [LARGE SCALE GENOMIC DNA]</scope>
    <source>
        <strain evidence="2 3">GP25-8</strain>
    </source>
</reference>